<accession>A0A3N9PAW4</accession>
<evidence type="ECO:0000313" key="10">
    <source>
        <dbReference type="Proteomes" id="UP000282529"/>
    </source>
</evidence>
<keyword evidence="5 8" id="KW-1133">Transmembrane helix</keyword>
<evidence type="ECO:0000256" key="7">
    <source>
        <dbReference type="RuleBase" id="RU003942"/>
    </source>
</evidence>
<keyword evidence="10" id="KW-1185">Reference proteome</keyword>
<dbReference type="Proteomes" id="UP000282529">
    <property type="component" value="Unassembled WGS sequence"/>
</dbReference>
<dbReference type="AlphaFoldDB" id="A0A3N9PAW4"/>
<dbReference type="PANTHER" id="PTHR30561">
    <property type="entry name" value="SMR FAMILY PROTON-DEPENDENT DRUG EFFLUX TRANSPORTER SUGE"/>
    <property type="match status" value="1"/>
</dbReference>
<dbReference type="InterPro" id="IPR045324">
    <property type="entry name" value="Small_multidrug_res"/>
</dbReference>
<name>A0A3N9PAW4_9BACL</name>
<evidence type="ECO:0000256" key="4">
    <source>
        <dbReference type="ARBA" id="ARBA00022692"/>
    </source>
</evidence>
<dbReference type="InterPro" id="IPR037185">
    <property type="entry name" value="EmrE-like"/>
</dbReference>
<dbReference type="FunFam" id="1.10.3730.20:FF:000001">
    <property type="entry name" value="Quaternary ammonium compound resistance transporter SugE"/>
    <property type="match status" value="1"/>
</dbReference>
<evidence type="ECO:0000256" key="3">
    <source>
        <dbReference type="ARBA" id="ARBA00022475"/>
    </source>
</evidence>
<evidence type="ECO:0000256" key="2">
    <source>
        <dbReference type="ARBA" id="ARBA00022448"/>
    </source>
</evidence>
<dbReference type="GO" id="GO:0022857">
    <property type="term" value="F:transmembrane transporter activity"/>
    <property type="evidence" value="ECO:0007669"/>
    <property type="project" value="InterPro"/>
</dbReference>
<keyword evidence="4 7" id="KW-0812">Transmembrane</keyword>
<evidence type="ECO:0000313" key="9">
    <source>
        <dbReference type="EMBL" id="RQW12457.1"/>
    </source>
</evidence>
<evidence type="ECO:0000256" key="6">
    <source>
        <dbReference type="ARBA" id="ARBA00023136"/>
    </source>
</evidence>
<evidence type="ECO:0000256" key="1">
    <source>
        <dbReference type="ARBA" id="ARBA00004651"/>
    </source>
</evidence>
<gene>
    <name evidence="9" type="ORF">EH198_08955</name>
</gene>
<sequence>MAWIWLLLAGAVEVISVPLLKEWQRRRQKGWATAAIAALALSVYALSQSLSSIPVGTAYAVWTGIGSTGAIATGIFLYGESVNPLKLACMVLIVVGMVGLKLTS</sequence>
<comment type="caution">
    <text evidence="9">The sequence shown here is derived from an EMBL/GenBank/DDBJ whole genome shotgun (WGS) entry which is preliminary data.</text>
</comment>
<dbReference type="Gene3D" id="1.10.3730.20">
    <property type="match status" value="1"/>
</dbReference>
<evidence type="ECO:0000256" key="8">
    <source>
        <dbReference type="SAM" id="Phobius"/>
    </source>
</evidence>
<dbReference type="OrthoDB" id="21828at2"/>
<organism evidence="9 10">
    <name type="scientific">Paenibacillus rhizophilus</name>
    <dbReference type="NCBI Taxonomy" id="1850366"/>
    <lineage>
        <taxon>Bacteria</taxon>
        <taxon>Bacillati</taxon>
        <taxon>Bacillota</taxon>
        <taxon>Bacilli</taxon>
        <taxon>Bacillales</taxon>
        <taxon>Paenibacillaceae</taxon>
        <taxon>Paenibacillus</taxon>
    </lineage>
</organism>
<dbReference type="EMBL" id="RQPI01000003">
    <property type="protein sequence ID" value="RQW12457.1"/>
    <property type="molecule type" value="Genomic_DNA"/>
</dbReference>
<keyword evidence="6 8" id="KW-0472">Membrane</keyword>
<dbReference type="PANTHER" id="PTHR30561:SF0">
    <property type="entry name" value="GUANIDINIUM EXPORTER"/>
    <property type="match status" value="1"/>
</dbReference>
<dbReference type="InterPro" id="IPR000390">
    <property type="entry name" value="Small_drug/metabolite_transptr"/>
</dbReference>
<keyword evidence="2" id="KW-0813">Transport</keyword>
<dbReference type="GO" id="GO:0005886">
    <property type="term" value="C:plasma membrane"/>
    <property type="evidence" value="ECO:0007669"/>
    <property type="project" value="UniProtKB-SubCell"/>
</dbReference>
<comment type="subcellular location">
    <subcellularLocation>
        <location evidence="1 7">Cell membrane</location>
        <topology evidence="1 7">Multi-pass membrane protein</topology>
    </subcellularLocation>
</comment>
<keyword evidence="3" id="KW-1003">Cell membrane</keyword>
<feature type="transmembrane region" description="Helical" evidence="8">
    <location>
        <begin position="59"/>
        <end position="79"/>
    </location>
</feature>
<evidence type="ECO:0000256" key="5">
    <source>
        <dbReference type="ARBA" id="ARBA00022989"/>
    </source>
</evidence>
<dbReference type="RefSeq" id="WP_124695186.1">
    <property type="nucleotide sequence ID" value="NZ_JBHUFE010000004.1"/>
</dbReference>
<dbReference type="Pfam" id="PF00893">
    <property type="entry name" value="Multi_Drug_Res"/>
    <property type="match status" value="1"/>
</dbReference>
<comment type="similarity">
    <text evidence="7">Belongs to the drug/metabolite transporter (DMT) superfamily. Small multidrug resistance (SMR) (TC 2.A.7.1) family.</text>
</comment>
<feature type="transmembrane region" description="Helical" evidence="8">
    <location>
        <begin position="30"/>
        <end position="47"/>
    </location>
</feature>
<dbReference type="SUPFAM" id="SSF103481">
    <property type="entry name" value="Multidrug resistance efflux transporter EmrE"/>
    <property type="match status" value="1"/>
</dbReference>
<protein>
    <submittedName>
        <fullName evidence="9">Multidrug efflux SMR transporter</fullName>
    </submittedName>
</protein>
<reference evidence="9 10" key="1">
    <citation type="submission" date="2018-11" db="EMBL/GenBank/DDBJ databases">
        <title>Genome sequence of strain 7197.</title>
        <authorList>
            <person name="Gao J."/>
            <person name="Sun J."/>
        </authorList>
    </citation>
    <scope>NUCLEOTIDE SEQUENCE [LARGE SCALE GENOMIC DNA]</scope>
    <source>
        <strain evidence="9 10">7197</strain>
    </source>
</reference>
<proteinExistence type="inferred from homology"/>